<organism evidence="2 3">
    <name type="scientific">Natrinema hispanicum</name>
    <dbReference type="NCBI Taxonomy" id="392421"/>
    <lineage>
        <taxon>Archaea</taxon>
        <taxon>Methanobacteriati</taxon>
        <taxon>Methanobacteriota</taxon>
        <taxon>Stenosarchaea group</taxon>
        <taxon>Halobacteria</taxon>
        <taxon>Halobacteriales</taxon>
        <taxon>Natrialbaceae</taxon>
        <taxon>Natrinema</taxon>
    </lineage>
</organism>
<feature type="transmembrane region" description="Helical" evidence="1">
    <location>
        <begin position="20"/>
        <end position="40"/>
    </location>
</feature>
<feature type="transmembrane region" description="Helical" evidence="1">
    <location>
        <begin position="46"/>
        <end position="66"/>
    </location>
</feature>
<keyword evidence="1" id="KW-1133">Transmembrane helix</keyword>
<comment type="caution">
    <text evidence="2">The sequence shown here is derived from an EMBL/GenBank/DDBJ whole genome shotgun (WGS) entry which is preliminary data.</text>
</comment>
<feature type="transmembrane region" description="Helical" evidence="1">
    <location>
        <begin position="244"/>
        <end position="267"/>
    </location>
</feature>
<dbReference type="RefSeq" id="WP_130502032.1">
    <property type="nucleotide sequence ID" value="NZ_SHMP01000011.1"/>
</dbReference>
<dbReference type="Proteomes" id="UP000291097">
    <property type="component" value="Unassembled WGS sequence"/>
</dbReference>
<evidence type="ECO:0000313" key="2">
    <source>
        <dbReference type="EMBL" id="RZV05138.1"/>
    </source>
</evidence>
<keyword evidence="1" id="KW-0812">Transmembrane</keyword>
<proteinExistence type="predicted"/>
<accession>A0A482Y7M9</accession>
<keyword evidence="1" id="KW-0472">Membrane</keyword>
<name>A0A482Y7M9_9EURY</name>
<reference evidence="2 3" key="1">
    <citation type="submission" date="2019-02" db="EMBL/GenBank/DDBJ databases">
        <title>Genomic Encyclopedia of Archaeal and Bacterial Type Strains, Phase II (KMG-II): from individual species to whole genera.</title>
        <authorList>
            <person name="Goeker M."/>
        </authorList>
    </citation>
    <scope>NUCLEOTIDE SEQUENCE [LARGE SCALE GENOMIC DNA]</scope>
    <source>
        <strain evidence="2 3">DSM 18328</strain>
    </source>
</reference>
<dbReference type="OrthoDB" id="387311at2157"/>
<gene>
    <name evidence="2" type="ORF">BDK88_4382</name>
</gene>
<dbReference type="EMBL" id="SHMP01000011">
    <property type="protein sequence ID" value="RZV05138.1"/>
    <property type="molecule type" value="Genomic_DNA"/>
</dbReference>
<evidence type="ECO:0000256" key="1">
    <source>
        <dbReference type="SAM" id="Phobius"/>
    </source>
</evidence>
<sequence>MSSKSGSGSTEFNHKHQHLFCTVLILVVYAAPAGAIAIGFPVSEYWVFTGLSFLLFVCSLFLGWLYGSSPDKKFKIWAQEKSSTIPKLQSWADTLGSRIAFPQSGTRAPETTNTEIPTMSPIMMNEVEADIWLEEYRQISSEARYRDKLLLRSMYFSLAALAALVAIFASGPPNQLQPAVAMIASLGMLAFAIAANSYKDSRDALWDRQRELEEAPFFTQRFSTYQTIREPDLRLANTLSISGYAVSMTSTLFLLTLILYGLLLYGYRFPITSP</sequence>
<dbReference type="AlphaFoldDB" id="A0A482Y7M9"/>
<feature type="transmembrane region" description="Helical" evidence="1">
    <location>
        <begin position="149"/>
        <end position="170"/>
    </location>
</feature>
<evidence type="ECO:0000313" key="3">
    <source>
        <dbReference type="Proteomes" id="UP000291097"/>
    </source>
</evidence>
<protein>
    <submittedName>
        <fullName evidence="2">Uncharacterized protein</fullName>
    </submittedName>
</protein>
<feature type="transmembrane region" description="Helical" evidence="1">
    <location>
        <begin position="176"/>
        <end position="198"/>
    </location>
</feature>